<organism evidence="3 4">
    <name type="scientific">Paenibacillus cisolokensis</name>
    <dbReference type="NCBI Taxonomy" id="1658519"/>
    <lineage>
        <taxon>Bacteria</taxon>
        <taxon>Bacillati</taxon>
        <taxon>Bacillota</taxon>
        <taxon>Bacilli</taxon>
        <taxon>Bacillales</taxon>
        <taxon>Paenibacillaceae</taxon>
        <taxon>Paenibacillus</taxon>
    </lineage>
</organism>
<dbReference type="InterPro" id="IPR014225">
    <property type="entry name" value="Spore_II_D_firmicutes"/>
</dbReference>
<dbReference type="RefSeq" id="WP_244863171.1">
    <property type="nucleotide sequence ID" value="NZ_BOVJ01000016.1"/>
</dbReference>
<dbReference type="Pfam" id="PF08486">
    <property type="entry name" value="SpoIID"/>
    <property type="match status" value="1"/>
</dbReference>
<dbReference type="InterPro" id="IPR013486">
    <property type="entry name" value="SpoIID/LytB"/>
</dbReference>
<dbReference type="EMBL" id="BOVJ01000016">
    <property type="protein sequence ID" value="GIQ61982.1"/>
    <property type="molecule type" value="Genomic_DNA"/>
</dbReference>
<evidence type="ECO:0000313" key="4">
    <source>
        <dbReference type="Proteomes" id="UP000680304"/>
    </source>
</evidence>
<sequence length="390" mass="43736">MRAIRWRIIGGRRSWLRRWAGKRAARWWILFGLGALLGGALAGLHAGVRADKPSVPADRASAIESREGADSASAQETLNRDMAGTGPSREVAPSDRQDDAQPAPGPLDRMIVRVYLTKEKRIEKVPLELYIRGVVAGEMPIEFEEEALKAQAIAARTYIVRRLTLGDRSGITVDGADVTDTIDHQVYISLKQLAKQWPKEERKKNLDKLNRVVEETKGLVITYDGEPIEAAFFSTSNGYTENSEDYWQEELPYLRSVASPWDIHISPKYKETVTFELSEFCRLLGIRKREAASLRVLEWTDGHRIQSVAAGDRTWSGREVREKLGLPSTQFEWKIEGDKVEVTTYGYGHGVGMSQWGANGMAMEGSTAGQILRHYYSGTKIEQASKLVER</sequence>
<protein>
    <recommendedName>
        <fullName evidence="2">Sporulation stage II protein D amidase enhancer LytB N-terminal domain-containing protein</fullName>
    </recommendedName>
</protein>
<accession>A0ABQ4N1D3</accession>
<dbReference type="InterPro" id="IPR013693">
    <property type="entry name" value="SpoIID/LytB_N"/>
</dbReference>
<evidence type="ECO:0000259" key="2">
    <source>
        <dbReference type="Pfam" id="PF08486"/>
    </source>
</evidence>
<dbReference type="NCBIfam" id="TIGR02870">
    <property type="entry name" value="spore_II_D"/>
    <property type="match status" value="1"/>
</dbReference>
<name>A0ABQ4N1D3_9BACL</name>
<dbReference type="Proteomes" id="UP000680304">
    <property type="component" value="Unassembled WGS sequence"/>
</dbReference>
<dbReference type="PANTHER" id="PTHR30032:SF4">
    <property type="entry name" value="AMIDASE ENHANCER"/>
    <property type="match status" value="1"/>
</dbReference>
<dbReference type="InterPro" id="IPR051922">
    <property type="entry name" value="Bact_Sporulation_Assoc"/>
</dbReference>
<gene>
    <name evidence="3" type="ORF">PACILC2_05500</name>
</gene>
<keyword evidence="4" id="KW-1185">Reference proteome</keyword>
<comment type="caution">
    <text evidence="3">The sequence shown here is derived from an EMBL/GenBank/DDBJ whole genome shotgun (WGS) entry which is preliminary data.</text>
</comment>
<reference evidence="3 4" key="1">
    <citation type="submission" date="2021-04" db="EMBL/GenBank/DDBJ databases">
        <title>Draft genome sequence of Paenibacillus cisolokensis, LC2-13A.</title>
        <authorList>
            <person name="Uke A."/>
            <person name="Chhe C."/>
            <person name="Baramee S."/>
            <person name="Kosugi A."/>
        </authorList>
    </citation>
    <scope>NUCLEOTIDE SEQUENCE [LARGE SCALE GENOMIC DNA]</scope>
    <source>
        <strain evidence="3 4">LC2-13A</strain>
    </source>
</reference>
<feature type="domain" description="Sporulation stage II protein D amidase enhancer LytB N-terminal" evidence="2">
    <location>
        <begin position="117"/>
        <end position="223"/>
    </location>
</feature>
<evidence type="ECO:0000256" key="1">
    <source>
        <dbReference type="SAM" id="MobiDB-lite"/>
    </source>
</evidence>
<feature type="region of interest" description="Disordered" evidence="1">
    <location>
        <begin position="57"/>
        <end position="105"/>
    </location>
</feature>
<evidence type="ECO:0000313" key="3">
    <source>
        <dbReference type="EMBL" id="GIQ61982.1"/>
    </source>
</evidence>
<proteinExistence type="predicted"/>
<dbReference type="PANTHER" id="PTHR30032">
    <property type="entry name" value="N-ACETYLMURAMOYL-L-ALANINE AMIDASE-RELATED"/>
    <property type="match status" value="1"/>
</dbReference>
<dbReference type="NCBIfam" id="TIGR02669">
    <property type="entry name" value="SpoIID_LytB"/>
    <property type="match status" value="1"/>
</dbReference>